<comment type="caution">
    <text evidence="1">The sequence shown here is derived from an EMBL/GenBank/DDBJ whole genome shotgun (WGS) entry which is preliminary data.</text>
</comment>
<evidence type="ECO:0000313" key="1">
    <source>
        <dbReference type="EMBL" id="NID14493.1"/>
    </source>
</evidence>
<dbReference type="Proteomes" id="UP000518878">
    <property type="component" value="Unassembled WGS sequence"/>
</dbReference>
<accession>A0A7X5TP75</accession>
<dbReference type="AlphaFoldDB" id="A0A7X5TP75"/>
<protein>
    <submittedName>
        <fullName evidence="1">Uncharacterized protein</fullName>
    </submittedName>
</protein>
<organism evidence="1 2">
    <name type="scientific">Luteibacter yeojuensis</name>
    <dbReference type="NCBI Taxonomy" id="345309"/>
    <lineage>
        <taxon>Bacteria</taxon>
        <taxon>Pseudomonadati</taxon>
        <taxon>Pseudomonadota</taxon>
        <taxon>Gammaproteobacteria</taxon>
        <taxon>Lysobacterales</taxon>
        <taxon>Rhodanobacteraceae</taxon>
        <taxon>Luteibacter</taxon>
    </lineage>
</organism>
<sequence>MPSISLTDLVDVVSRAGTGKAKKVAAIKNRPPYQPQTDFYKALREGIVDVHQKGLGRDALRDIAAHLTDKKKKANYPGAVTGYHKWWGKKTIEWFAPVKTLYTHAGIDVNVNPELGLVIEGQRTLVKLYLKAEPVGKVRIDLVTALMEKVLRPKCRKDDAVALLDVRAGKLFRPGNDIDSTVAMVDAELAYIADLWPKL</sequence>
<reference evidence="1 2" key="1">
    <citation type="journal article" date="2006" name="Int. J. Syst. Evol. Microbiol.">
        <title>Dyella yeojuensis sp. nov., isolated from greenhouse soil in Korea.</title>
        <authorList>
            <person name="Kim B.Y."/>
            <person name="Weon H.Y."/>
            <person name="Lee K.H."/>
            <person name="Seok S.J."/>
            <person name="Kwon S.W."/>
            <person name="Go S.J."/>
            <person name="Stackebrandt E."/>
        </authorList>
    </citation>
    <scope>NUCLEOTIDE SEQUENCE [LARGE SCALE GENOMIC DNA]</scope>
    <source>
        <strain evidence="1 2">DSM 17673</strain>
    </source>
</reference>
<keyword evidence="2" id="KW-1185">Reference proteome</keyword>
<name>A0A7X5TP75_9GAMM</name>
<proteinExistence type="predicted"/>
<dbReference type="RefSeq" id="WP_166698204.1">
    <property type="nucleotide sequence ID" value="NZ_JAAQTL010000001.1"/>
</dbReference>
<evidence type="ECO:0000313" key="2">
    <source>
        <dbReference type="Proteomes" id="UP000518878"/>
    </source>
</evidence>
<dbReference type="EMBL" id="JAAQTL010000001">
    <property type="protein sequence ID" value="NID14493.1"/>
    <property type="molecule type" value="Genomic_DNA"/>
</dbReference>
<gene>
    <name evidence="1" type="ORF">HBF32_03325</name>
</gene>